<dbReference type="AlphaFoldDB" id="A0A516Q203"/>
<accession>A0A516Q203</accession>
<sequence length="187" mass="20232">MTITGRGRWLVAACLAVIVALAAAGWQARIHWSARNPRPDLTTTVGSTVTSHGATFRIDKVQVARQLPAEEQGDPPVKAPAGAVIVLITLTTEIVDDSVKPDDNLCETTLIDPDGRTWRTGNDDITYNLKRPAALSCAGSSDHRIRAHHPLQVGFSYLIPATAADTFRIRMDIGTGGDDDYLVDFTR</sequence>
<evidence type="ECO:0008006" key="3">
    <source>
        <dbReference type="Google" id="ProtNLM"/>
    </source>
</evidence>
<protein>
    <recommendedName>
        <fullName evidence="3">DUF4352 domain-containing protein</fullName>
    </recommendedName>
</protein>
<dbReference type="Proteomes" id="UP000319263">
    <property type="component" value="Chromosome"/>
</dbReference>
<dbReference type="RefSeq" id="WP_143987202.1">
    <property type="nucleotide sequence ID" value="NZ_CP041692.1"/>
</dbReference>
<organism evidence="1 2">
    <name type="scientific">Microlunatus elymi</name>
    <dbReference type="NCBI Taxonomy" id="2596828"/>
    <lineage>
        <taxon>Bacteria</taxon>
        <taxon>Bacillati</taxon>
        <taxon>Actinomycetota</taxon>
        <taxon>Actinomycetes</taxon>
        <taxon>Propionibacteriales</taxon>
        <taxon>Propionibacteriaceae</taxon>
        <taxon>Microlunatus</taxon>
    </lineage>
</organism>
<proteinExistence type="predicted"/>
<evidence type="ECO:0000313" key="2">
    <source>
        <dbReference type="Proteomes" id="UP000319263"/>
    </source>
</evidence>
<evidence type="ECO:0000313" key="1">
    <source>
        <dbReference type="EMBL" id="QDP97241.1"/>
    </source>
</evidence>
<gene>
    <name evidence="1" type="ORF">FOE78_16095</name>
</gene>
<reference evidence="1 2" key="1">
    <citation type="submission" date="2019-07" db="EMBL/GenBank/DDBJ databases">
        <title>Microlunatus dokdonensis sp. nov. isolated from the rhizospheric soil of the wild plant Elymus tsukushiensis.</title>
        <authorList>
            <person name="Ghim S.-Y."/>
            <person name="Hwang Y.-J."/>
            <person name="Son J.-S."/>
            <person name="Shin J.-H."/>
        </authorList>
    </citation>
    <scope>NUCLEOTIDE SEQUENCE [LARGE SCALE GENOMIC DNA]</scope>
    <source>
        <strain evidence="1 2">KUDC0627</strain>
    </source>
</reference>
<dbReference type="KEGG" id="mik:FOE78_16095"/>
<dbReference type="OrthoDB" id="4833053at2"/>
<name>A0A516Q203_9ACTN</name>
<dbReference type="EMBL" id="CP041692">
    <property type="protein sequence ID" value="QDP97241.1"/>
    <property type="molecule type" value="Genomic_DNA"/>
</dbReference>
<keyword evidence="2" id="KW-1185">Reference proteome</keyword>